<organism evidence="1 2">
    <name type="scientific">Ovis ammon polii x Ovis aries</name>
    <dbReference type="NCBI Taxonomy" id="2918886"/>
    <lineage>
        <taxon>Eukaryota</taxon>
        <taxon>Metazoa</taxon>
        <taxon>Chordata</taxon>
        <taxon>Craniata</taxon>
        <taxon>Vertebrata</taxon>
        <taxon>Euteleostomi</taxon>
        <taxon>Mammalia</taxon>
        <taxon>Eutheria</taxon>
        <taxon>Laurasiatheria</taxon>
        <taxon>Artiodactyla</taxon>
        <taxon>Ruminantia</taxon>
        <taxon>Pecora</taxon>
        <taxon>Bovidae</taxon>
        <taxon>Caprinae</taxon>
        <taxon>Ovis</taxon>
    </lineage>
</organism>
<comment type="caution">
    <text evidence="1">The sequence shown here is derived from an EMBL/GenBank/DDBJ whole genome shotgun (WGS) entry which is preliminary data.</text>
</comment>
<sequence length="441" mass="49827">MRRERREFFPYETGKDPSSRARRLKRGSPGYVRDPLASSRVETGLSHVHTWWESFLGFNVKAVQGKQVPLEWTDTSGGLLEWWHDPEVPLAFPVNSASSTDATGTPGILSLRNRERIPHLALGGGNGAPLDVCGTLVLPFEWRRCLLYRCDGNAGNSFPTKQGKDPSSRARRRKRGSPECVRDPRASSRVETGLSHVHTWWESFLGFNVKAVQGKQVPLEWTGTSGGLLEWWHDPGVPLAFPMRRERREFFPYETGKDPSSRARRLKRGSPGYVRDPLASSRVETGLSHVHTWWESILGLNVKQCTENRFLWNGLTHLGDSWNGGTTLEFLSSFLWRAPPLEMRRERREFFPYETGKDPSSRARRLKRGSPGYVRDPLASSRVETGLSHVHTWCESFLGFNVKAVQGKQVPLEWTDTSGGLLEMWHDPGVPLAFPVQSASS</sequence>
<dbReference type="Proteomes" id="UP001057279">
    <property type="component" value="Linkage Group LG21"/>
</dbReference>
<evidence type="ECO:0000313" key="2">
    <source>
        <dbReference type="Proteomes" id="UP001057279"/>
    </source>
</evidence>
<protein>
    <submittedName>
        <fullName evidence="1">Uncharacterized protein</fullName>
    </submittedName>
</protein>
<gene>
    <name evidence="1" type="ORF">MJG53_016557</name>
</gene>
<proteinExistence type="predicted"/>
<name>A0ACB9U941_9CETA</name>
<evidence type="ECO:0000313" key="1">
    <source>
        <dbReference type="EMBL" id="KAI4561503.1"/>
    </source>
</evidence>
<accession>A0ACB9U941</accession>
<reference evidence="1" key="1">
    <citation type="submission" date="2022-03" db="EMBL/GenBank/DDBJ databases">
        <title>Genomic analyses of argali, domestic sheep and their hybrids provide insights into chromosomal evolution, heterosis and genetic basis of agronomic traits.</title>
        <authorList>
            <person name="Li M."/>
        </authorList>
    </citation>
    <scope>NUCLEOTIDE SEQUENCE</scope>
    <source>
        <strain evidence="1">F1 hybrid</strain>
    </source>
</reference>
<keyword evidence="2" id="KW-1185">Reference proteome</keyword>
<dbReference type="EMBL" id="CM043046">
    <property type="protein sequence ID" value="KAI4561503.1"/>
    <property type="molecule type" value="Genomic_DNA"/>
</dbReference>